<dbReference type="RefSeq" id="WP_013320501.1">
    <property type="nucleotide sequence ID" value="NC_014501.1"/>
</dbReference>
<gene>
    <name evidence="2" type="ordered locus">Cyan7822_0345</name>
</gene>
<evidence type="ECO:0000256" key="1">
    <source>
        <dbReference type="SAM" id="MobiDB-lite"/>
    </source>
</evidence>
<dbReference type="PANTHER" id="PTHR36341">
    <property type="entry name" value="DUF2996 FAMILY PROTEIN"/>
    <property type="match status" value="1"/>
</dbReference>
<feature type="compositionally biased region" description="Low complexity" evidence="1">
    <location>
        <begin position="9"/>
        <end position="23"/>
    </location>
</feature>
<dbReference type="Pfam" id="PF11210">
    <property type="entry name" value="DUF2996"/>
    <property type="match status" value="1"/>
</dbReference>
<organism evidence="2 3">
    <name type="scientific">Gloeothece verrucosa (strain PCC 7822)</name>
    <name type="common">Cyanothece sp. (strain PCC 7822)</name>
    <dbReference type="NCBI Taxonomy" id="497965"/>
    <lineage>
        <taxon>Bacteria</taxon>
        <taxon>Bacillati</taxon>
        <taxon>Cyanobacteriota</taxon>
        <taxon>Cyanophyceae</taxon>
        <taxon>Oscillatoriophycideae</taxon>
        <taxon>Chroococcales</taxon>
        <taxon>Aphanothecaceae</taxon>
        <taxon>Gloeothece</taxon>
        <taxon>Gloeothece verrucosa</taxon>
    </lineage>
</organism>
<dbReference type="EMBL" id="CP002198">
    <property type="protein sequence ID" value="ADN12391.1"/>
    <property type="molecule type" value="Genomic_DNA"/>
</dbReference>
<dbReference type="HOGENOM" id="CLU_093094_0_1_3"/>
<dbReference type="AlphaFoldDB" id="E0U655"/>
<dbReference type="eggNOG" id="ENOG5031HP9">
    <property type="taxonomic scope" value="Bacteria"/>
</dbReference>
<keyword evidence="3" id="KW-1185">Reference proteome</keyword>
<dbReference type="OrthoDB" id="465001at2"/>
<evidence type="ECO:0008006" key="4">
    <source>
        <dbReference type="Google" id="ProtNLM"/>
    </source>
</evidence>
<proteinExistence type="predicted"/>
<feature type="compositionally biased region" description="Basic and acidic residues" evidence="1">
    <location>
        <begin position="24"/>
        <end position="37"/>
    </location>
</feature>
<dbReference type="STRING" id="497965.Cyan7822_0345"/>
<evidence type="ECO:0000313" key="3">
    <source>
        <dbReference type="Proteomes" id="UP000008206"/>
    </source>
</evidence>
<reference evidence="3" key="1">
    <citation type="journal article" date="2011" name="MBio">
        <title>Novel metabolic attributes of the genus Cyanothece, comprising a group of unicellular nitrogen-fixing Cyanobacteria.</title>
        <authorList>
            <person name="Bandyopadhyay A."/>
            <person name="Elvitigala T."/>
            <person name="Welsh E."/>
            <person name="Stockel J."/>
            <person name="Liberton M."/>
            <person name="Min H."/>
            <person name="Sherman L.A."/>
            <person name="Pakrasi H.B."/>
        </authorList>
    </citation>
    <scope>NUCLEOTIDE SEQUENCE [LARGE SCALE GENOMIC DNA]</scope>
    <source>
        <strain evidence="3">PCC 7822</strain>
    </source>
</reference>
<dbReference type="InterPro" id="IPR021374">
    <property type="entry name" value="DUF2996"/>
</dbReference>
<dbReference type="KEGG" id="cyj:Cyan7822_0345"/>
<feature type="region of interest" description="Disordered" evidence="1">
    <location>
        <begin position="1"/>
        <end position="37"/>
    </location>
</feature>
<sequence>MSEETASNPKATAQAEADAAPAKAEAKKKEKEPAIEDKPFTEFIEQDFTPALKKALLGQGLKDVELTFKKDKLPLAGSSSSEEYWQVNGSLPQGGRQFNLYFLDEDISGKKAFSCSNGGKKPSIIESFMIDERKVNLDLMVLYTLQRLNGQKWLTKN</sequence>
<protein>
    <recommendedName>
        <fullName evidence="4">DUF2996 domain-containing protein</fullName>
    </recommendedName>
</protein>
<accession>E0U655</accession>
<evidence type="ECO:0000313" key="2">
    <source>
        <dbReference type="EMBL" id="ADN12391.1"/>
    </source>
</evidence>
<dbReference type="PANTHER" id="PTHR36341:SF3">
    <property type="entry name" value="DUF2996 FAMILY PROTEIN"/>
    <property type="match status" value="1"/>
</dbReference>
<dbReference type="Proteomes" id="UP000008206">
    <property type="component" value="Chromosome"/>
</dbReference>
<name>E0U655_GLOV7</name>